<keyword evidence="2" id="KW-1185">Reference proteome</keyword>
<accession>A0ABQ9G9K1</accession>
<proteinExistence type="predicted"/>
<organism evidence="1 2">
    <name type="scientific">Dryococelus australis</name>
    <dbReference type="NCBI Taxonomy" id="614101"/>
    <lineage>
        <taxon>Eukaryota</taxon>
        <taxon>Metazoa</taxon>
        <taxon>Ecdysozoa</taxon>
        <taxon>Arthropoda</taxon>
        <taxon>Hexapoda</taxon>
        <taxon>Insecta</taxon>
        <taxon>Pterygota</taxon>
        <taxon>Neoptera</taxon>
        <taxon>Polyneoptera</taxon>
        <taxon>Phasmatodea</taxon>
        <taxon>Verophasmatodea</taxon>
        <taxon>Anareolatae</taxon>
        <taxon>Phasmatidae</taxon>
        <taxon>Eurycanthinae</taxon>
        <taxon>Dryococelus</taxon>
    </lineage>
</organism>
<name>A0ABQ9G9K1_9NEOP</name>
<evidence type="ECO:0000313" key="1">
    <source>
        <dbReference type="EMBL" id="KAJ8868152.1"/>
    </source>
</evidence>
<gene>
    <name evidence="1" type="ORF">PR048_031961</name>
</gene>
<dbReference type="Proteomes" id="UP001159363">
    <property type="component" value="Chromosome 14"/>
</dbReference>
<reference evidence="1 2" key="1">
    <citation type="submission" date="2023-02" db="EMBL/GenBank/DDBJ databases">
        <title>LHISI_Scaffold_Assembly.</title>
        <authorList>
            <person name="Stuart O.P."/>
            <person name="Cleave R."/>
            <person name="Magrath M.J.L."/>
            <person name="Mikheyev A.S."/>
        </authorList>
    </citation>
    <scope>NUCLEOTIDE SEQUENCE [LARGE SCALE GENOMIC DNA]</scope>
    <source>
        <strain evidence="1">Daus_M_001</strain>
        <tissue evidence="1">Leg muscle</tissue>
    </source>
</reference>
<dbReference type="EMBL" id="JARBHB010000015">
    <property type="protein sequence ID" value="KAJ8868152.1"/>
    <property type="molecule type" value="Genomic_DNA"/>
</dbReference>
<evidence type="ECO:0000313" key="2">
    <source>
        <dbReference type="Proteomes" id="UP001159363"/>
    </source>
</evidence>
<protein>
    <submittedName>
        <fullName evidence="1">Uncharacterized protein</fullName>
    </submittedName>
</protein>
<comment type="caution">
    <text evidence="1">The sequence shown here is derived from an EMBL/GenBank/DDBJ whole genome shotgun (WGS) entry which is preliminary data.</text>
</comment>
<sequence>MLHSPQHCVSQRWFEDPLTWPDFENVQPADTVRGSRTFVMVRKIFADYFYLHQPRSCVLYCGMALKPLYQALKQHPSVEDSGTNAFV</sequence>